<evidence type="ECO:0000256" key="1">
    <source>
        <dbReference type="SAM" id="Phobius"/>
    </source>
</evidence>
<organism evidence="3 4">
    <name type="scientific">Candidatus Fukatsuia symbiotica</name>
    <dbReference type="NCBI Taxonomy" id="1878942"/>
    <lineage>
        <taxon>Bacteria</taxon>
        <taxon>Pseudomonadati</taxon>
        <taxon>Pseudomonadota</taxon>
        <taxon>Gammaproteobacteria</taxon>
        <taxon>Enterobacterales</taxon>
        <taxon>Yersiniaceae</taxon>
        <taxon>Candidatus Fukatsuia</taxon>
    </lineage>
</organism>
<evidence type="ECO:0000313" key="3">
    <source>
        <dbReference type="EMBL" id="AWK13519.1"/>
    </source>
</evidence>
<sequence length="1562" mass="174506">MIIKKSEAATVGVSKLRRKYADKDYLTRLRALSNKPAFRTLFGDPIMLSESLSQANQALLAENHLPAEQWSPLLSATRHDKGYGKYVVPYLHNDGIQEKELLTSSDEFAKMKVFLDQQQEILADYYHLTSNARLIQNKFFSKTEIIGMGVNTVFAIMAIQHWLRNGVTLPSDTPLANILQVHTYVAMTQVGFNATSDSVSSLASLQNAFLRRQILQNRAAFTALKKMGLNSTTLSAPASGSTVLSNVVLNKTGFTAFSRLFQLIALPVGLGLGIADVVLSTIELSKAESEGQRTLAITQLSFSAAGLSLFIGSVIAGLLGLALLVTGLFIVGIALAVAGFFIQQTVVDSLNEAEKVRFIIDYFKNMFTGWEKGGFTLQRGVFVPCQGVVVKQLDLRNPDYISVIFNEEGQQLRNNKEIFSDQPYLNLYRLRDTHKTVTTCAKNNNVADITTLILPNQPRAKINTLSECRILEKQKPEKLPLLPHTDPVDRGIYYLMPSELRLNYLLTNVEILLGNNQYHLIAPGIDPTQPVHSFINQPVYAKDLHYWLRAPEQGPATAVLVLNRAQANMTIICANKQVDWIIDASHLDAIEMKNNAGAGRSRTLKFVRRILKTEGEYSTEVITTITLGNSEKTQISVRLPQGTIKKLDNQQSIFYRVNVADLNVDLSHPATYGERVKTALPHYLQQQNRLNNHAVNYIHLDDYLHHDNQGNAEKIVGCFYPMRQERSTLLYTANHDDTPFNSEIARSHVELIFHNENFAWYRGDITLTLERSRERAGSRGQLIRPVPPTVIESSTYENVFWMSNNRTKKLCKLYLPAIHLPVVNHTTSMVGRPPAALSEITQTQVFAKGILFQHRYTYHTGEMSSGYVSQQIHLICMIDTSSAEGSMTLLEARDLPRNLMTTLSHSDSLEDLHRFMKEKTVNSSAGARFSSLHPGHSSIVKLGLPQTNTTVSIGNRLIWPLPESLHGVTGRIDAKIDSAILYDTRYLTTLAGIVKGDSEDQHHYFWSVTEPDNQQQFYKLYLQKGQSGAREIELTDFGLINTQITNITDCHQGVLISMKQGQGYYLSVDEQLCLQRISKTWHSGDSHWLLSLTAYVGELQAQQGTSFSSESGQKKPIKVAPLLTITDLRTSDDGHVLPAWYDSIGKQLLICNQAPSLVADWSCLGMANDQQGAWMVKNSNDSDGVEIGYLPAIDIIELFTYHDLLTTAKIPAAEIPALVPLPANTLLNGDHFTGVSPAGGGHLNGVTQNGIMLDISRRDINNEADRLKNRFITTLLGVTHAFSDPYHFASGDIQETGMAHRLSTLCAHYISENNAPEVIAIPLKRDKRGWYHPKSSRLFVLHYHEGKGNLYLSHQYLGFNSREQFAYFTGNSPGFTLQVSSTGTQKIVDNQEGAIYKRLDEHMTLNVDIADNPHYLNIDNVEKLLIMTTSEQKNDRECTVDLQSFSYKEIQLLHRGAGSLHCRCRCSRRHVVILRMGMDLRLLIADKTDTEKVDKMVTIKAVFDPQENSAYSRLQLSFDEGQITANVLASYHTSNTTAESDQSTEETDIFLPVSIVGLSLNT</sequence>
<dbReference type="Pfam" id="PF12920">
    <property type="entry name" value="TcdA_TcdB_pore"/>
    <property type="match status" value="1"/>
</dbReference>
<dbReference type="InterPro" id="IPR024769">
    <property type="entry name" value="TcdA/TcdB_pore_forming"/>
</dbReference>
<feature type="transmembrane region" description="Helical" evidence="1">
    <location>
        <begin position="294"/>
        <end position="311"/>
    </location>
</feature>
<reference evidence="3 4" key="1">
    <citation type="submission" date="2017-05" db="EMBL/GenBank/DDBJ databases">
        <title>Genome sequence of Candidatus Fukatsuia symbiotica and Candidatus Hamiltonella defensa from Acyrthosiphon pisum strain 5D.</title>
        <authorList>
            <person name="Patel V.A."/>
            <person name="Chevignon G."/>
            <person name="Russell J.A."/>
            <person name="Oliver K.M."/>
        </authorList>
    </citation>
    <scope>NUCLEOTIDE SEQUENCE [LARGE SCALE GENOMIC DNA]</scope>
    <source>
        <strain evidence="3 4">5D</strain>
    </source>
</reference>
<protein>
    <recommendedName>
        <fullName evidence="2">TcdA/TcdB toxin pore forming domain-containing protein</fullName>
    </recommendedName>
</protein>
<keyword evidence="1" id="KW-1133">Transmembrane helix</keyword>
<feature type="transmembrane region" description="Helical" evidence="1">
    <location>
        <begin position="260"/>
        <end position="282"/>
    </location>
</feature>
<gene>
    <name evidence="3" type="ORF">CCS41_01790</name>
</gene>
<dbReference type="KEGG" id="fsm:CCS41_01790"/>
<feature type="domain" description="TcdA/TcdB toxin pore forming" evidence="2">
    <location>
        <begin position="50"/>
        <end position="398"/>
    </location>
</feature>
<evidence type="ECO:0000259" key="2">
    <source>
        <dbReference type="Pfam" id="PF12920"/>
    </source>
</evidence>
<proteinExistence type="predicted"/>
<dbReference type="EMBL" id="CP021659">
    <property type="protein sequence ID" value="AWK13519.1"/>
    <property type="molecule type" value="Genomic_DNA"/>
</dbReference>
<feature type="transmembrane region" description="Helical" evidence="1">
    <location>
        <begin position="318"/>
        <end position="342"/>
    </location>
</feature>
<keyword evidence="4" id="KW-1185">Reference proteome</keyword>
<accession>A0A2U8I335</accession>
<dbReference type="RefSeq" id="WP_119797081.1">
    <property type="nucleotide sequence ID" value="NZ_CP021659.1"/>
</dbReference>
<dbReference type="Proteomes" id="UP000261875">
    <property type="component" value="Chromosome"/>
</dbReference>
<keyword evidence="1" id="KW-0472">Membrane</keyword>
<dbReference type="OrthoDB" id="5489595at2"/>
<name>A0A2U8I335_9GAMM</name>
<evidence type="ECO:0000313" key="4">
    <source>
        <dbReference type="Proteomes" id="UP000261875"/>
    </source>
</evidence>
<keyword evidence="1" id="KW-0812">Transmembrane</keyword>